<dbReference type="OrthoDB" id="2742418at2759"/>
<dbReference type="VEuPathDB" id="FungiDB:LCOR_05974.1"/>
<proteinExistence type="predicted"/>
<reference evidence="2" key="1">
    <citation type="submission" date="2013-08" db="EMBL/GenBank/DDBJ databases">
        <title>Gene expansion shapes genome architecture in the human pathogen Lichtheimia corymbifera: an evolutionary genomics analysis in the ancient terrestrial Mucorales (Mucoromycotina).</title>
        <authorList>
            <person name="Schwartze V.U."/>
            <person name="Winter S."/>
            <person name="Shelest E."/>
            <person name="Marcet-Houben M."/>
            <person name="Horn F."/>
            <person name="Wehner S."/>
            <person name="Hoffmann K."/>
            <person name="Riege K."/>
            <person name="Sammeth M."/>
            <person name="Nowrousian M."/>
            <person name="Valiante V."/>
            <person name="Linde J."/>
            <person name="Jacobsen I.D."/>
            <person name="Marz M."/>
            <person name="Brakhage A.A."/>
            <person name="Gabaldon T."/>
            <person name="Bocker S."/>
            <person name="Voigt K."/>
        </authorList>
    </citation>
    <scope>NUCLEOTIDE SEQUENCE [LARGE SCALE GENOMIC DNA]</scope>
    <source>
        <strain evidence="2">FSU 9682</strain>
    </source>
</reference>
<dbReference type="Proteomes" id="UP000027586">
    <property type="component" value="Unassembled WGS sequence"/>
</dbReference>
<sequence>MLSADINQIHVKANDWDDNRKRLFEKRVAALLNHKDFVLLHVPDDDGSKLKLVKPAENTYHQQSMIQKINACENNPTTWYALSHYWGPAKANGELWTDIRNHLDDEHGEPIDPKGKNPIYMRSEKRGTLLALLRAYPGSYWWIDVLCARTDTPLDIMGDVYACSTQSISMIDCPPGVIREIHNMKNLDPYFPRASDKEEEIEFDDYFSQYEKLNELFLSLTQCEWWKRVWTWQEMVLPQDILFLSETTTNMSDENMLRMDDLEHYEAMLGKMILCCMRHGTRTLHAPTTAFKELKTSRKFNTYRVSDKKELASLITLFDTFGGSTRECMDPSDYVYGVLGVLQFEIPRMANPKDVWHDFLSELDNFVEAHVCNQSSTHMQVPPSLFTINDRARHLDLTAVKTMGEVYRDLLIEYKCTV</sequence>
<evidence type="ECO:0000313" key="3">
    <source>
        <dbReference type="Proteomes" id="UP000027586"/>
    </source>
</evidence>
<accession>A0A068S0I9</accession>
<dbReference type="EMBL" id="CBTN010000025">
    <property type="protein sequence ID" value="CDH54756.1"/>
    <property type="molecule type" value="Genomic_DNA"/>
</dbReference>
<comment type="caution">
    <text evidence="2">The sequence shown here is derived from an EMBL/GenBank/DDBJ whole genome shotgun (WGS) entry which is preliminary data.</text>
</comment>
<dbReference type="PANTHER" id="PTHR24148:SF64">
    <property type="entry name" value="HETEROKARYON INCOMPATIBILITY DOMAIN-CONTAINING PROTEIN"/>
    <property type="match status" value="1"/>
</dbReference>
<evidence type="ECO:0000313" key="2">
    <source>
        <dbReference type="EMBL" id="CDH54756.1"/>
    </source>
</evidence>
<feature type="domain" description="Heterokaryon incompatibility" evidence="1">
    <location>
        <begin position="80"/>
        <end position="234"/>
    </location>
</feature>
<dbReference type="Pfam" id="PF06985">
    <property type="entry name" value="HET"/>
    <property type="match status" value="1"/>
</dbReference>
<dbReference type="PANTHER" id="PTHR24148">
    <property type="entry name" value="ANKYRIN REPEAT DOMAIN-CONTAINING PROTEIN 39 HOMOLOG-RELATED"/>
    <property type="match status" value="1"/>
</dbReference>
<dbReference type="AlphaFoldDB" id="A0A068S0I9"/>
<name>A0A068S0I9_9FUNG</name>
<dbReference type="InterPro" id="IPR010730">
    <property type="entry name" value="HET"/>
</dbReference>
<dbReference type="InterPro" id="IPR052895">
    <property type="entry name" value="HetReg/Transcr_Mod"/>
</dbReference>
<evidence type="ECO:0000259" key="1">
    <source>
        <dbReference type="Pfam" id="PF06985"/>
    </source>
</evidence>
<protein>
    <recommendedName>
        <fullName evidence="1">Heterokaryon incompatibility domain-containing protein</fullName>
    </recommendedName>
</protein>
<keyword evidence="3" id="KW-1185">Reference proteome</keyword>
<organism evidence="2 3">
    <name type="scientific">Lichtheimia corymbifera JMRC:FSU:9682</name>
    <dbReference type="NCBI Taxonomy" id="1263082"/>
    <lineage>
        <taxon>Eukaryota</taxon>
        <taxon>Fungi</taxon>
        <taxon>Fungi incertae sedis</taxon>
        <taxon>Mucoromycota</taxon>
        <taxon>Mucoromycotina</taxon>
        <taxon>Mucoromycetes</taxon>
        <taxon>Mucorales</taxon>
        <taxon>Lichtheimiaceae</taxon>
        <taxon>Lichtheimia</taxon>
    </lineage>
</organism>
<gene>
    <name evidence="2" type="ORF">LCOR_05974.1</name>
</gene>